<evidence type="ECO:0000313" key="1">
    <source>
        <dbReference type="EMBL" id="CUJ32646.1"/>
    </source>
</evidence>
<dbReference type="Gene3D" id="3.30.565.10">
    <property type="entry name" value="Histidine kinase-like ATPase, C-terminal domain"/>
    <property type="match status" value="1"/>
</dbReference>
<accession>A0AAD2J1E5</accession>
<sequence length="668" mass="75825">MSNINIQRAVENIRSNTTVFTPIVEAVVNAIEAIEEASESQGIIRLKVHRSAQHELESEDMIDSRIQNVVIQDNGIGFTDANRASFDTLYSDLKIDKGCKGFGRFICLRYFDDVRIDSTYREDGVLKRRQFDMGKKTDLIVNERFSDLSQQTTGTTVTLAFERGGKLPRKLTGIARGLVELLLPYFSTDGYACPRIELSELDGSGLIVLNDYVDSSAAIIHEVSLPVGEFSLQGGDGEQVFSVRVFKFFSPQNKVSKVSLVAHKREVTEASLAAHITEFADEFIEGPEGDEGRRRNYILKAYVFGPYLDENVQLERGSFSFPKEADLLVGISQVQIEAKAAELTKAAVYDQVMTRQERKRERLQQYVEEKAPWYRPLMKNVDASSLPSSASESEMDAILHKEQFKQEVRIREDVASILASEDLTQVRERASELADRVSETSKNELVHYVALRRQFLEIFKRSLEVDADGSYPSEGAVHDVIFPTKTDSLEIGYESHNLWMLDERLTFTTYLASDIPLNGGNTQRPDIIAFDRPVAYRTDNDASNPVTIFEFKRPGRDDFANPSSKEDPVEQVIRYVNALKNGQYRTPKGREIHIARTTPFYGYVICDLSSKVKEWLYSEKDFKPMPDGMGYFSWRGNINLYIEVLSWSKVLKDAEIRNKAFFHKLGIQ</sequence>
<reference evidence="1 2" key="1">
    <citation type="submission" date="2015-09" db="EMBL/GenBank/DDBJ databases">
        <authorList>
            <consortium name="Pathogen Informatics"/>
        </authorList>
    </citation>
    <scope>NUCLEOTIDE SEQUENCE [LARGE SCALE GENOMIC DNA]</scope>
    <source>
        <strain evidence="1 2">2789STDY5608625</strain>
    </source>
</reference>
<dbReference type="InterPro" id="IPR036890">
    <property type="entry name" value="HATPase_C_sf"/>
</dbReference>
<dbReference type="EMBL" id="CYTK01000005">
    <property type="protein sequence ID" value="CUJ32646.1"/>
    <property type="molecule type" value="Genomic_DNA"/>
</dbReference>
<name>A0AAD2J1E5_ACHAE</name>
<dbReference type="Proteomes" id="UP000044098">
    <property type="component" value="Unassembled WGS sequence"/>
</dbReference>
<evidence type="ECO:0000313" key="2">
    <source>
        <dbReference type="Proteomes" id="UP000044098"/>
    </source>
</evidence>
<dbReference type="AlphaFoldDB" id="A0AAD2J1E5"/>
<organism evidence="1 2">
    <name type="scientific">Achromobacter aegrifaciens</name>
    <dbReference type="NCBI Taxonomy" id="1287736"/>
    <lineage>
        <taxon>Bacteria</taxon>
        <taxon>Pseudomonadati</taxon>
        <taxon>Pseudomonadota</taxon>
        <taxon>Betaproteobacteria</taxon>
        <taxon>Burkholderiales</taxon>
        <taxon>Alcaligenaceae</taxon>
        <taxon>Achromobacter</taxon>
    </lineage>
</organism>
<evidence type="ECO:0008006" key="3">
    <source>
        <dbReference type="Google" id="ProtNLM"/>
    </source>
</evidence>
<comment type="caution">
    <text evidence="1">The sequence shown here is derived from an EMBL/GenBank/DDBJ whole genome shotgun (WGS) entry which is preliminary data.</text>
</comment>
<protein>
    <recommendedName>
        <fullName evidence="3">ATPase</fullName>
    </recommendedName>
</protein>
<dbReference type="RefSeq" id="WP_054455683.1">
    <property type="nucleotide sequence ID" value="NZ_CYTK01000005.1"/>
</dbReference>
<proteinExistence type="predicted"/>
<dbReference type="SUPFAM" id="SSF55874">
    <property type="entry name" value="ATPase domain of HSP90 chaperone/DNA topoisomerase II/histidine kinase"/>
    <property type="match status" value="1"/>
</dbReference>
<gene>
    <name evidence="1" type="ORF">ERS370000_03578</name>
</gene>